<evidence type="ECO:0000256" key="9">
    <source>
        <dbReference type="ARBA" id="ARBA00022842"/>
    </source>
</evidence>
<dbReference type="OrthoDB" id="26491at2759"/>
<dbReference type="SUPFAM" id="SSF47807">
    <property type="entry name" value="5' to 3' exonuclease, C-terminal subdomain"/>
    <property type="match status" value="1"/>
</dbReference>
<name>A0A8H5ESW5_9AGAR</name>
<feature type="compositionally biased region" description="Low complexity" evidence="14">
    <location>
        <begin position="403"/>
        <end position="414"/>
    </location>
</feature>
<keyword evidence="9" id="KW-0460">Magnesium</keyword>
<dbReference type="PROSITE" id="PS00841">
    <property type="entry name" value="XPG_1"/>
    <property type="match status" value="1"/>
</dbReference>
<comment type="subcellular location">
    <subcellularLocation>
        <location evidence="2">Nucleus</location>
    </subcellularLocation>
</comment>
<keyword evidence="5" id="KW-0479">Metal-binding</keyword>
<dbReference type="SMART" id="SM00484">
    <property type="entry name" value="XPGI"/>
    <property type="match status" value="1"/>
</dbReference>
<dbReference type="AlphaFoldDB" id="A0A8H5ESW5"/>
<feature type="region of interest" description="Disordered" evidence="14">
    <location>
        <begin position="595"/>
        <end position="682"/>
    </location>
</feature>
<evidence type="ECO:0000256" key="7">
    <source>
        <dbReference type="ARBA" id="ARBA00022801"/>
    </source>
</evidence>
<keyword evidence="11" id="KW-0238">DNA-binding</keyword>
<dbReference type="GO" id="GO:0035312">
    <property type="term" value="F:5'-3' DNA exonuclease activity"/>
    <property type="evidence" value="ECO:0007669"/>
    <property type="project" value="InterPro"/>
</dbReference>
<evidence type="ECO:0000256" key="8">
    <source>
        <dbReference type="ARBA" id="ARBA00022839"/>
    </source>
</evidence>
<gene>
    <name evidence="17" type="ORF">D9619_008058</name>
</gene>
<keyword evidence="10" id="KW-0267">Excision nuclease</keyword>
<keyword evidence="6" id="KW-0227">DNA damage</keyword>
<feature type="domain" description="XPG-I" evidence="15">
    <location>
        <begin position="138"/>
        <end position="210"/>
    </location>
</feature>
<feature type="region of interest" description="Disordered" evidence="14">
    <location>
        <begin position="704"/>
        <end position="836"/>
    </location>
</feature>
<keyword evidence="13" id="KW-0539">Nucleus</keyword>
<feature type="compositionally biased region" description="Basic residues" evidence="14">
    <location>
        <begin position="625"/>
        <end position="635"/>
    </location>
</feature>
<dbReference type="InterPro" id="IPR008918">
    <property type="entry name" value="HhH2"/>
</dbReference>
<feature type="compositionally biased region" description="Basic and acidic residues" evidence="14">
    <location>
        <begin position="762"/>
        <end position="771"/>
    </location>
</feature>
<dbReference type="Gene3D" id="3.40.50.1010">
    <property type="entry name" value="5'-nuclease"/>
    <property type="match status" value="1"/>
</dbReference>
<feature type="compositionally biased region" description="Basic residues" evidence="14">
    <location>
        <begin position="707"/>
        <end position="717"/>
    </location>
</feature>
<dbReference type="InterPro" id="IPR006086">
    <property type="entry name" value="XPG-I_dom"/>
</dbReference>
<dbReference type="GO" id="GO:0046872">
    <property type="term" value="F:metal ion binding"/>
    <property type="evidence" value="ECO:0007669"/>
    <property type="project" value="UniProtKB-KW"/>
</dbReference>
<keyword evidence="8" id="KW-0269">Exonuclease</keyword>
<dbReference type="PANTHER" id="PTHR11081:SF65">
    <property type="entry name" value="DNA DAMAGE-INDUCIBLE PROTEIN DIN7-RELATED"/>
    <property type="match status" value="1"/>
</dbReference>
<comment type="similarity">
    <text evidence="3">Belongs to the XPG/RAD2 endonuclease family. EXO1 subfamily.</text>
</comment>
<evidence type="ECO:0000256" key="12">
    <source>
        <dbReference type="ARBA" id="ARBA00023204"/>
    </source>
</evidence>
<dbReference type="Gene3D" id="1.10.150.20">
    <property type="entry name" value="5' to 3' exonuclease, C-terminal subdomain"/>
    <property type="match status" value="1"/>
</dbReference>
<dbReference type="SUPFAM" id="SSF88723">
    <property type="entry name" value="PIN domain-like"/>
    <property type="match status" value="1"/>
</dbReference>
<organism evidence="17 18">
    <name type="scientific">Psilocybe cf. subviscida</name>
    <dbReference type="NCBI Taxonomy" id="2480587"/>
    <lineage>
        <taxon>Eukaryota</taxon>
        <taxon>Fungi</taxon>
        <taxon>Dikarya</taxon>
        <taxon>Basidiomycota</taxon>
        <taxon>Agaricomycotina</taxon>
        <taxon>Agaricomycetes</taxon>
        <taxon>Agaricomycetidae</taxon>
        <taxon>Agaricales</taxon>
        <taxon>Agaricineae</taxon>
        <taxon>Strophariaceae</taxon>
        <taxon>Psilocybe</taxon>
    </lineage>
</organism>
<dbReference type="SMART" id="SM00485">
    <property type="entry name" value="XPGN"/>
    <property type="match status" value="1"/>
</dbReference>
<dbReference type="CDD" id="cd09908">
    <property type="entry name" value="H3TH_EXO1"/>
    <property type="match status" value="1"/>
</dbReference>
<dbReference type="FunFam" id="3.40.50.1010:FF:000002">
    <property type="entry name" value="Exonuclease 1, putative"/>
    <property type="match status" value="1"/>
</dbReference>
<proteinExistence type="inferred from homology"/>
<keyword evidence="18" id="KW-1185">Reference proteome</keyword>
<sequence>MGIAGLLNALKPIQVTRHLSEYAGKTVAVDAYGWLHKSIHTCATELATGSPTHKYVDYAMHRVRLLRHFQIEPYIVFDGGPLPAKKGTESSRKQKREENLARGKALLAQGNHKLAREHFVKSIDVTPQMAFQFIKALRAESVSYVVAPYEADAQLAYLERAGIVDAILTEDSDMLVFGCQHVLYKLDPVAYTVVSISRSDFGSVTNNDGISLTGWSDKQFRAWCILSGCDYLPNIPGIGIKTACLLLKKWRSAAKAVKAIALEGKKLVPVGYMKQFELAEMCFLHQRVYCPKRERLVHLTEAGNDWTEEFDNYVGPDLEPSLAKTIAMGNADPDTYSPMKDILPSYVPRPVKKLPLFRAHQRVQSPVAKVPTFLSPKAAGKLRQILSPTSPIGVASRNSNTVTTKAAKPTPKGGILNFFGPNPTIPSIRTTTTKTAPQPKPQASISAPVTTGKASGKRTLAQAMEEDHERREKAKKVPRRSCSPAPLVSSIFFAAGPKSNNVGVKRRHSDGVTNAVNAVAGPSRLPTPLRGPNKENQDVKYIVIDHEEEEDFIGNPSDPDFAFDGSDVSVQACYDDEAEACMDIDEEFPDAVQQEDGYISPSPSRSKDAEDLSSPIQPLSGQSSKTKRKKARRKVSTSAYGGNDAQPDVQTGWIASDDDHDHDEPHIIEDEEEEETSFGGADFVSSPVSVKRPALFNKFAFVPPGRRTYHTPARPRTRHNDNGEGEEEILVEPTPTPTGKKGLGTSTTAMNGSPTRTVLGPDLRHMLRDIDDGSTILEEPNDGESGSDDERVGQPASSSTPPSLSPDTPDPRMPPPGQGPPHVAVVDADYDDDSSSALALEASDDDARLAREASERSKAVLDGWREKWAHNSTSAVSISVSGKAKGKTTAPNVTAVQPLRRDGSIKKPSKTAVQTPANVPTAAVIAAASGTSSTKPKSAQSFTLRRSETNVTPMGRHALGRSKSKPGNDCGSGVGVTPRFSAAVDTPESVSTGGNRRSLMFFETVANRNTKVSANTGATASKAKKVADFTFDL</sequence>
<dbReference type="PRINTS" id="PR00853">
    <property type="entry name" value="XPGRADSUPER"/>
</dbReference>
<dbReference type="InterPro" id="IPR006085">
    <property type="entry name" value="XPG_DNA_repair_N"/>
</dbReference>
<dbReference type="Pfam" id="PF00752">
    <property type="entry name" value="XPG_N"/>
    <property type="match status" value="1"/>
</dbReference>
<evidence type="ECO:0000256" key="6">
    <source>
        <dbReference type="ARBA" id="ARBA00022763"/>
    </source>
</evidence>
<evidence type="ECO:0000256" key="2">
    <source>
        <dbReference type="ARBA" id="ARBA00004123"/>
    </source>
</evidence>
<dbReference type="InterPro" id="IPR037315">
    <property type="entry name" value="EXO1_H3TH"/>
</dbReference>
<dbReference type="FunFam" id="1.10.150.20:FF:000011">
    <property type="entry name" value="exonuclease 1"/>
    <property type="match status" value="1"/>
</dbReference>
<evidence type="ECO:0000313" key="18">
    <source>
        <dbReference type="Proteomes" id="UP000567179"/>
    </source>
</evidence>
<evidence type="ECO:0000256" key="14">
    <source>
        <dbReference type="SAM" id="MobiDB-lite"/>
    </source>
</evidence>
<dbReference type="GO" id="GO:0003677">
    <property type="term" value="F:DNA binding"/>
    <property type="evidence" value="ECO:0007669"/>
    <property type="project" value="UniProtKB-KW"/>
</dbReference>
<evidence type="ECO:0000259" key="16">
    <source>
        <dbReference type="SMART" id="SM00485"/>
    </source>
</evidence>
<dbReference type="PANTHER" id="PTHR11081">
    <property type="entry name" value="FLAP ENDONUCLEASE FAMILY MEMBER"/>
    <property type="match status" value="1"/>
</dbReference>
<evidence type="ECO:0000256" key="1">
    <source>
        <dbReference type="ARBA" id="ARBA00001946"/>
    </source>
</evidence>
<evidence type="ECO:0000256" key="13">
    <source>
        <dbReference type="ARBA" id="ARBA00023242"/>
    </source>
</evidence>
<evidence type="ECO:0000256" key="11">
    <source>
        <dbReference type="ARBA" id="ARBA00023125"/>
    </source>
</evidence>
<evidence type="ECO:0000256" key="4">
    <source>
        <dbReference type="ARBA" id="ARBA00022722"/>
    </source>
</evidence>
<feature type="compositionally biased region" description="Low complexity" evidence="14">
    <location>
        <begin position="797"/>
        <end position="807"/>
    </location>
</feature>
<dbReference type="InterPro" id="IPR029060">
    <property type="entry name" value="PIN-like_dom_sf"/>
</dbReference>
<evidence type="ECO:0000259" key="15">
    <source>
        <dbReference type="SMART" id="SM00484"/>
    </source>
</evidence>
<evidence type="ECO:0000256" key="5">
    <source>
        <dbReference type="ARBA" id="ARBA00022723"/>
    </source>
</evidence>
<dbReference type="GO" id="GO:0005634">
    <property type="term" value="C:nucleus"/>
    <property type="evidence" value="ECO:0007669"/>
    <property type="project" value="UniProtKB-SubCell"/>
</dbReference>
<dbReference type="Proteomes" id="UP000567179">
    <property type="component" value="Unassembled WGS sequence"/>
</dbReference>
<keyword evidence="4" id="KW-0540">Nuclease</keyword>
<dbReference type="GO" id="GO:0017108">
    <property type="term" value="F:5'-flap endonuclease activity"/>
    <property type="evidence" value="ECO:0007669"/>
    <property type="project" value="TreeGrafter"/>
</dbReference>
<comment type="cofactor">
    <cofactor evidence="1">
        <name>Mg(2+)</name>
        <dbReference type="ChEBI" id="CHEBI:18420"/>
    </cofactor>
</comment>
<evidence type="ECO:0000256" key="10">
    <source>
        <dbReference type="ARBA" id="ARBA00022881"/>
    </source>
</evidence>
<dbReference type="Pfam" id="PF00867">
    <property type="entry name" value="XPG_I"/>
    <property type="match status" value="1"/>
</dbReference>
<dbReference type="InterPro" id="IPR044752">
    <property type="entry name" value="PIN-like_EXO1"/>
</dbReference>
<accession>A0A8H5ESW5</accession>
<feature type="compositionally biased region" description="Basic and acidic residues" evidence="14">
    <location>
        <begin position="657"/>
        <end position="668"/>
    </location>
</feature>
<keyword evidence="12" id="KW-0234">DNA repair</keyword>
<feature type="compositionally biased region" description="Low complexity" evidence="14">
    <location>
        <begin position="737"/>
        <end position="748"/>
    </location>
</feature>
<reference evidence="17 18" key="1">
    <citation type="journal article" date="2020" name="ISME J.">
        <title>Uncovering the hidden diversity of litter-decomposition mechanisms in mushroom-forming fungi.</title>
        <authorList>
            <person name="Floudas D."/>
            <person name="Bentzer J."/>
            <person name="Ahren D."/>
            <person name="Johansson T."/>
            <person name="Persson P."/>
            <person name="Tunlid A."/>
        </authorList>
    </citation>
    <scope>NUCLEOTIDE SEQUENCE [LARGE SCALE GENOMIC DNA]</scope>
    <source>
        <strain evidence="17 18">CBS 101986</strain>
    </source>
</reference>
<comment type="caution">
    <text evidence="17">The sequence shown here is derived from an EMBL/GenBank/DDBJ whole genome shotgun (WGS) entry which is preliminary data.</text>
</comment>
<dbReference type="EMBL" id="JAACJJ010000057">
    <property type="protein sequence ID" value="KAF5311141.1"/>
    <property type="molecule type" value="Genomic_DNA"/>
</dbReference>
<feature type="domain" description="XPG N-terminal" evidence="16">
    <location>
        <begin position="1"/>
        <end position="99"/>
    </location>
</feature>
<evidence type="ECO:0000313" key="17">
    <source>
        <dbReference type="EMBL" id="KAF5311141.1"/>
    </source>
</evidence>
<dbReference type="InterPro" id="IPR036279">
    <property type="entry name" value="5-3_exonuclease_C_sf"/>
</dbReference>
<dbReference type="InterPro" id="IPR006084">
    <property type="entry name" value="XPG/Rad2"/>
</dbReference>
<feature type="region of interest" description="Disordered" evidence="14">
    <location>
        <begin position="395"/>
        <end position="455"/>
    </location>
</feature>
<dbReference type="SMART" id="SM00279">
    <property type="entry name" value="HhH2"/>
    <property type="match status" value="1"/>
</dbReference>
<dbReference type="GO" id="GO:0006281">
    <property type="term" value="P:DNA repair"/>
    <property type="evidence" value="ECO:0007669"/>
    <property type="project" value="UniProtKB-KW"/>
</dbReference>
<feature type="compositionally biased region" description="Polar residues" evidence="14">
    <location>
        <begin position="444"/>
        <end position="453"/>
    </location>
</feature>
<evidence type="ECO:0000256" key="3">
    <source>
        <dbReference type="ARBA" id="ARBA00010563"/>
    </source>
</evidence>
<protein>
    <recommendedName>
        <fullName evidence="19">Exonuclease 1</fullName>
    </recommendedName>
</protein>
<feature type="compositionally biased region" description="Low complexity" evidence="14">
    <location>
        <begin position="421"/>
        <end position="443"/>
    </location>
</feature>
<dbReference type="InterPro" id="IPR019974">
    <property type="entry name" value="XPG_CS"/>
</dbReference>
<dbReference type="CDD" id="cd09857">
    <property type="entry name" value="PIN_EXO1"/>
    <property type="match status" value="1"/>
</dbReference>
<keyword evidence="7" id="KW-0378">Hydrolase</keyword>
<evidence type="ECO:0008006" key="19">
    <source>
        <dbReference type="Google" id="ProtNLM"/>
    </source>
</evidence>
<feature type="region of interest" description="Disordered" evidence="14">
    <location>
        <begin position="954"/>
        <end position="976"/>
    </location>
</feature>